<protein>
    <submittedName>
        <fullName evidence="1">Uncharacterized protein</fullName>
    </submittedName>
</protein>
<reference evidence="1 2" key="1">
    <citation type="submission" date="2022-05" db="EMBL/GenBank/DDBJ databases">
        <title>A multi-omics perspective on studying reproductive biology in Daphnia sinensis.</title>
        <authorList>
            <person name="Jia J."/>
        </authorList>
    </citation>
    <scope>NUCLEOTIDE SEQUENCE [LARGE SCALE GENOMIC DNA]</scope>
    <source>
        <strain evidence="1 2">WSL</strain>
    </source>
</reference>
<organism evidence="1 2">
    <name type="scientific">Daphnia sinensis</name>
    <dbReference type="NCBI Taxonomy" id="1820382"/>
    <lineage>
        <taxon>Eukaryota</taxon>
        <taxon>Metazoa</taxon>
        <taxon>Ecdysozoa</taxon>
        <taxon>Arthropoda</taxon>
        <taxon>Crustacea</taxon>
        <taxon>Branchiopoda</taxon>
        <taxon>Diplostraca</taxon>
        <taxon>Cladocera</taxon>
        <taxon>Anomopoda</taxon>
        <taxon>Daphniidae</taxon>
        <taxon>Daphnia</taxon>
        <taxon>Daphnia similis group</taxon>
    </lineage>
</organism>
<proteinExistence type="predicted"/>
<keyword evidence="2" id="KW-1185">Reference proteome</keyword>
<sequence>MVDSDRKNVLVVLEGDEDSDDNFEIGFYNENGKYSDLALIKKKLIAKSERVQNSLKDRDLVFKRQSDIKEGVWVVVSEDSPVKSGSIMKCTFKTSAKRSLHAAITDASEGNCVLDNSETSTDIVDSSCDDHAQNIRSVAKNLKKKKLCLESSRVPPSKKTCLTTAVLKERREPTSVPLPANFNLPNRFRLDIQQKLDDSSSVFMAKDQSAFLREVANAIQLYSYKPSEFELGNIVSEILLKYPHASSLPTAEAKHMFEIFEKGTVPYSDTVDALLKLTFSIRRALIMKWVPESGRMEKFMDKHCPFLKLQTFLFLEFELIMKKSCEIFRQKWTESAKLIVEAARTTKKKQVAILLSSQRFQNMSPGEKNSLIYITNVIIDNRFIFYFVVETYSRAALELLPFLVPGKGRGDKAARHLVDSRLESANLQSCIEEERRGSPFILYIGSTIHLIMESNPFMRFNTTADAVIGLMATYYVFHFKYSEKVQNALLFLQSYVFGEKDKASDTCASVHSFSALVEKMKTSSF</sequence>
<dbReference type="AlphaFoldDB" id="A0AAD5KZH5"/>
<evidence type="ECO:0000313" key="2">
    <source>
        <dbReference type="Proteomes" id="UP000820818"/>
    </source>
</evidence>
<dbReference type="EMBL" id="WJBH02000009">
    <property type="protein sequence ID" value="KAI9552893.1"/>
    <property type="molecule type" value="Genomic_DNA"/>
</dbReference>
<dbReference type="Proteomes" id="UP000820818">
    <property type="component" value="Linkage Group LG9"/>
</dbReference>
<comment type="caution">
    <text evidence="1">The sequence shown here is derived from an EMBL/GenBank/DDBJ whole genome shotgun (WGS) entry which is preliminary data.</text>
</comment>
<gene>
    <name evidence="1" type="ORF">GHT06_020777</name>
</gene>
<accession>A0AAD5KZH5</accession>
<name>A0AAD5KZH5_9CRUS</name>
<evidence type="ECO:0000313" key="1">
    <source>
        <dbReference type="EMBL" id="KAI9552893.1"/>
    </source>
</evidence>